<dbReference type="PANTHER" id="PTHR40055:SF1">
    <property type="entry name" value="TRANSCRIPTIONAL REGULATOR YGIV-RELATED"/>
    <property type="match status" value="1"/>
</dbReference>
<dbReference type="SMART" id="SM00871">
    <property type="entry name" value="AraC_E_bind"/>
    <property type="match status" value="1"/>
</dbReference>
<proteinExistence type="predicted"/>
<accession>A0A645GJI5</accession>
<organism evidence="2">
    <name type="scientific">bioreactor metagenome</name>
    <dbReference type="NCBI Taxonomy" id="1076179"/>
    <lineage>
        <taxon>unclassified sequences</taxon>
        <taxon>metagenomes</taxon>
        <taxon>ecological metagenomes</taxon>
    </lineage>
</organism>
<dbReference type="Pfam" id="PF06445">
    <property type="entry name" value="GyrI-like"/>
    <property type="match status" value="1"/>
</dbReference>
<protein>
    <recommendedName>
        <fullName evidence="1">AraC effector-binding domain-containing protein</fullName>
    </recommendedName>
</protein>
<gene>
    <name evidence="2" type="ORF">SDC9_173820</name>
</gene>
<feature type="domain" description="AraC effector-binding" evidence="1">
    <location>
        <begin position="36"/>
        <end position="187"/>
    </location>
</feature>
<name>A0A645GJI5_9ZZZZ</name>
<dbReference type="Gene3D" id="3.20.80.10">
    <property type="entry name" value="Regulatory factor, effector binding domain"/>
    <property type="match status" value="1"/>
</dbReference>
<comment type="caution">
    <text evidence="2">The sequence shown here is derived from an EMBL/GenBank/DDBJ whole genome shotgun (WGS) entry which is preliminary data.</text>
</comment>
<evidence type="ECO:0000313" key="2">
    <source>
        <dbReference type="EMBL" id="MPN26396.1"/>
    </source>
</evidence>
<reference evidence="2" key="1">
    <citation type="submission" date="2019-08" db="EMBL/GenBank/DDBJ databases">
        <authorList>
            <person name="Kucharzyk K."/>
            <person name="Murdoch R.W."/>
            <person name="Higgins S."/>
            <person name="Loffler F."/>
        </authorList>
    </citation>
    <scope>NUCLEOTIDE SEQUENCE</scope>
</reference>
<dbReference type="EMBL" id="VSSQ01075905">
    <property type="protein sequence ID" value="MPN26396.1"/>
    <property type="molecule type" value="Genomic_DNA"/>
</dbReference>
<dbReference type="InterPro" id="IPR029442">
    <property type="entry name" value="GyrI-like"/>
</dbReference>
<dbReference type="InterPro" id="IPR010499">
    <property type="entry name" value="AraC_E-bd"/>
</dbReference>
<dbReference type="InterPro" id="IPR050908">
    <property type="entry name" value="SmbC-like"/>
</dbReference>
<evidence type="ECO:0000259" key="1">
    <source>
        <dbReference type="SMART" id="SM00871"/>
    </source>
</evidence>
<dbReference type="SUPFAM" id="SSF55136">
    <property type="entry name" value="Probable bacterial effector-binding domain"/>
    <property type="match status" value="1"/>
</dbReference>
<dbReference type="PANTHER" id="PTHR40055">
    <property type="entry name" value="TRANSCRIPTIONAL REGULATOR YGIV-RELATED"/>
    <property type="match status" value="1"/>
</dbReference>
<sequence length="187" mass="21180">MLALQEKRIRGRMDRLQSSLEFLRKLVDREEEIMTYAISVKEVPAIDVAGVRYRANIDTIGELYCRTYTEILDAMRRSGGRMAGPPLLVYHACEDGVDDWDVETCVPVEGAVTPSGNVTVRTLPACAVAYTIHVGPYTELAHAWMRLAEWVRERGHECAGPTRDIYMSDPSQTKPEALRTEIQWPIR</sequence>
<dbReference type="AlphaFoldDB" id="A0A645GJI5"/>
<dbReference type="InterPro" id="IPR011256">
    <property type="entry name" value="Reg_factor_effector_dom_sf"/>
</dbReference>